<evidence type="ECO:0000256" key="3">
    <source>
        <dbReference type="ARBA" id="ARBA00022723"/>
    </source>
</evidence>
<feature type="binding site" evidence="10">
    <location>
        <position position="291"/>
    </location>
    <ligand>
        <name>K(+)</name>
        <dbReference type="ChEBI" id="CHEBI:29103"/>
    </ligand>
</feature>
<feature type="binding site" evidence="10">
    <location>
        <begin position="16"/>
        <end position="18"/>
    </location>
    <ligand>
        <name>substrate</name>
    </ligand>
</feature>
<proteinExistence type="inferred from homology"/>
<gene>
    <name evidence="10" type="primary">deoK</name>
    <name evidence="12" type="ORF">G1C94_0425</name>
</gene>
<comment type="similarity">
    <text evidence="1">Belongs to the carbohydrate kinase pfkB family.</text>
</comment>
<dbReference type="InterPro" id="IPR002173">
    <property type="entry name" value="Carboh/pur_kinase_PfkB_CS"/>
</dbReference>
<feature type="binding site" evidence="10">
    <location>
        <position position="258"/>
    </location>
    <ligand>
        <name>substrate</name>
    </ligand>
</feature>
<protein>
    <recommendedName>
        <fullName evidence="10">Deoxyribokinase</fullName>
        <shortName evidence="10">dRK</shortName>
        <ecNumber evidence="10">2.7.1.229</ecNumber>
    </recommendedName>
    <alternativeName>
        <fullName evidence="10">ATP:2-deoxy-D-ribose 5-phosphotransferase</fullName>
    </alternativeName>
</protein>
<keyword evidence="9 10" id="KW-0119">Carbohydrate metabolism</keyword>
<feature type="binding site" evidence="10">
    <location>
        <begin position="257"/>
        <end position="258"/>
    </location>
    <ligand>
        <name>ATP</name>
        <dbReference type="ChEBI" id="CHEBI:30616"/>
    </ligand>
</feature>
<feature type="binding site" evidence="10">
    <location>
        <position position="254"/>
    </location>
    <ligand>
        <name>K(+)</name>
        <dbReference type="ChEBI" id="CHEBI:29103"/>
    </ligand>
</feature>
<dbReference type="InterPro" id="IPR011611">
    <property type="entry name" value="PfkB_dom"/>
</dbReference>
<keyword evidence="2 10" id="KW-0808">Transferase</keyword>
<feature type="binding site" evidence="10">
    <location>
        <position position="189"/>
    </location>
    <ligand>
        <name>ATP</name>
        <dbReference type="ChEBI" id="CHEBI:30616"/>
    </ligand>
</feature>
<evidence type="ECO:0000256" key="8">
    <source>
        <dbReference type="ARBA" id="ARBA00022958"/>
    </source>
</evidence>
<comment type="subunit">
    <text evidence="10">Homodimer.</text>
</comment>
<feature type="binding site" evidence="10">
    <location>
        <begin position="44"/>
        <end position="48"/>
    </location>
    <ligand>
        <name>substrate</name>
    </ligand>
</feature>
<dbReference type="InterPro" id="IPR029056">
    <property type="entry name" value="Ribokinase-like"/>
</dbReference>
<dbReference type="PANTHER" id="PTHR10584:SF166">
    <property type="entry name" value="RIBOKINASE"/>
    <property type="match status" value="1"/>
</dbReference>
<evidence type="ECO:0000313" key="12">
    <source>
        <dbReference type="EMBL" id="NMN01804.1"/>
    </source>
</evidence>
<evidence type="ECO:0000256" key="4">
    <source>
        <dbReference type="ARBA" id="ARBA00022741"/>
    </source>
</evidence>
<comment type="cofactor">
    <cofactor evidence="10">
        <name>Mg(2+)</name>
        <dbReference type="ChEBI" id="CHEBI:18420"/>
    </cofactor>
</comment>
<dbReference type="PROSITE" id="PS00584">
    <property type="entry name" value="PFKB_KINASES_2"/>
    <property type="match status" value="1"/>
</dbReference>
<name>A0ABX1SVE5_9BIFI</name>
<reference evidence="12 13" key="1">
    <citation type="submission" date="2020-02" db="EMBL/GenBank/DDBJ databases">
        <title>Characterization of phylogenetic diversity of novel bifidobacterial species isolated in Czech ZOOs.</title>
        <authorList>
            <person name="Lugli G.A."/>
            <person name="Vera N.B."/>
            <person name="Ventura M."/>
        </authorList>
    </citation>
    <scope>NUCLEOTIDE SEQUENCE [LARGE SCALE GENOMIC DNA]</scope>
    <source>
        <strain evidence="12 13">DSM 109963</strain>
    </source>
</reference>
<keyword evidence="4 10" id="KW-0547">Nucleotide-binding</keyword>
<feature type="binding site" evidence="10">
    <location>
        <begin position="225"/>
        <end position="230"/>
    </location>
    <ligand>
        <name>ATP</name>
        <dbReference type="ChEBI" id="CHEBI:30616"/>
    </ligand>
</feature>
<dbReference type="EC" id="2.7.1.229" evidence="10"/>
<comment type="function">
    <text evidence="10">Catalyzes the ATP-dependent phosphorylation of 2-deoxy-D-ribose to 2-deoxy-D-ribose 5-phosphate (dRib-5P), allowing the use of deoxyribose as the sole carbon source.</text>
</comment>
<accession>A0ABX1SVE5</accession>
<keyword evidence="5 10" id="KW-0418">Kinase</keyword>
<dbReference type="InterPro" id="IPR002139">
    <property type="entry name" value="Ribo/fructo_kinase"/>
</dbReference>
<evidence type="ECO:0000256" key="6">
    <source>
        <dbReference type="ARBA" id="ARBA00022840"/>
    </source>
</evidence>
<dbReference type="PRINTS" id="PR00990">
    <property type="entry name" value="RIBOKINASE"/>
</dbReference>
<evidence type="ECO:0000256" key="9">
    <source>
        <dbReference type="ARBA" id="ARBA00023277"/>
    </source>
</evidence>
<keyword evidence="10" id="KW-0963">Cytoplasm</keyword>
<evidence type="ECO:0000256" key="5">
    <source>
        <dbReference type="ARBA" id="ARBA00022777"/>
    </source>
</evidence>
<feature type="binding site" evidence="10">
    <location>
        <position position="297"/>
    </location>
    <ligand>
        <name>K(+)</name>
        <dbReference type="ChEBI" id="CHEBI:29103"/>
    </ligand>
</feature>
<keyword evidence="3 10" id="KW-0479">Metal-binding</keyword>
<evidence type="ECO:0000256" key="10">
    <source>
        <dbReference type="HAMAP-Rule" id="MF_01987"/>
    </source>
</evidence>
<dbReference type="SUPFAM" id="SSF53613">
    <property type="entry name" value="Ribokinase-like"/>
    <property type="match status" value="1"/>
</dbReference>
<evidence type="ECO:0000256" key="7">
    <source>
        <dbReference type="ARBA" id="ARBA00022842"/>
    </source>
</evidence>
<dbReference type="Pfam" id="PF00294">
    <property type="entry name" value="PfkB"/>
    <property type="match status" value="1"/>
</dbReference>
<feature type="binding site" evidence="10">
    <location>
        <position position="145"/>
    </location>
    <ligand>
        <name>substrate</name>
    </ligand>
</feature>
<dbReference type="HAMAP" id="MF_01987">
    <property type="entry name" value="Ribokinase"/>
    <property type="match status" value="1"/>
</dbReference>
<feature type="binding site" evidence="10">
    <location>
        <position position="288"/>
    </location>
    <ligand>
        <name>K(+)</name>
        <dbReference type="ChEBI" id="CHEBI:29103"/>
    </ligand>
</feature>
<evidence type="ECO:0000256" key="2">
    <source>
        <dbReference type="ARBA" id="ARBA00022679"/>
    </source>
</evidence>
<feature type="binding site" evidence="10">
    <location>
        <position position="252"/>
    </location>
    <ligand>
        <name>K(+)</name>
        <dbReference type="ChEBI" id="CHEBI:29103"/>
    </ligand>
</feature>
<keyword evidence="6 10" id="KW-0067">ATP-binding</keyword>
<dbReference type="PANTHER" id="PTHR10584">
    <property type="entry name" value="SUGAR KINASE"/>
    <property type="match status" value="1"/>
</dbReference>
<keyword evidence="7 10" id="KW-0460">Magnesium</keyword>
<comment type="catalytic activity">
    <reaction evidence="10">
        <text>2-deoxy-D-ribose + ATP = 2-deoxy-D-ribose 5-phosphate + ADP + H(+)</text>
        <dbReference type="Rhea" id="RHEA:30871"/>
        <dbReference type="ChEBI" id="CHEBI:15378"/>
        <dbReference type="ChEBI" id="CHEBI:30616"/>
        <dbReference type="ChEBI" id="CHEBI:62877"/>
        <dbReference type="ChEBI" id="CHEBI:90761"/>
        <dbReference type="ChEBI" id="CHEBI:456216"/>
        <dbReference type="EC" id="2.7.1.229"/>
    </reaction>
</comment>
<organism evidence="12 13">
    <name type="scientific">Bifidobacterium panos</name>
    <dbReference type="NCBI Taxonomy" id="2675321"/>
    <lineage>
        <taxon>Bacteria</taxon>
        <taxon>Bacillati</taxon>
        <taxon>Actinomycetota</taxon>
        <taxon>Actinomycetes</taxon>
        <taxon>Bifidobacteriales</taxon>
        <taxon>Bifidobacteriaceae</taxon>
        <taxon>Bifidobacterium</taxon>
    </lineage>
</organism>
<comment type="caution">
    <text evidence="10">Lacks conserved residue(s) required for the propagation of feature annotation.</text>
</comment>
<dbReference type="InterPro" id="IPR011877">
    <property type="entry name" value="Ribokinase"/>
</dbReference>
<comment type="subcellular location">
    <subcellularLocation>
        <location evidence="10">Cytoplasm</location>
    </subcellularLocation>
</comment>
<feature type="site" description="Important for substrate specificity" evidence="10">
    <location>
        <position position="16"/>
    </location>
</feature>
<feature type="active site" description="Proton acceptor" evidence="10">
    <location>
        <position position="258"/>
    </location>
</feature>
<dbReference type="Gene3D" id="3.40.1190.20">
    <property type="match status" value="1"/>
</dbReference>
<evidence type="ECO:0000259" key="11">
    <source>
        <dbReference type="Pfam" id="PF00294"/>
    </source>
</evidence>
<keyword evidence="8 10" id="KW-0630">Potassium</keyword>
<comment type="similarity">
    <text evidence="10">Belongs to the carbohydrate kinase PfkB family. Deoxyribokinase subfamily.</text>
</comment>
<evidence type="ECO:0000313" key="13">
    <source>
        <dbReference type="Proteomes" id="UP000553756"/>
    </source>
</evidence>
<dbReference type="CDD" id="cd01174">
    <property type="entry name" value="ribokinase"/>
    <property type="match status" value="1"/>
</dbReference>
<sequence>MTAQKTPRITVIGSLMTDLVISSQEFVKEGETIVGDAFHQYPGGKGANQAVTAARLGAQVTMVGKLGDDAFGRAMLAALQENQVDCSYMLRSPDVSTGVGNPQVDAQGHNRIVVVPGANMDFHPQELERLRPVVEASDVVVLQLEIPLETVYAAIDMAYECSTCVVLNPAPATALQPEIAGKVDWLIPNEHEAEVLTGIPIVDMDSAWKAAERLAAIGYRNAVITLGHQGAICYNDSGWSASVPAYPVDAVDTVAAGDSYIGAFSYGLAAGWSPERAMRYASATAAVTVTRAGAIPSLPHASEVATMLGKEGCCC</sequence>
<dbReference type="Proteomes" id="UP000553756">
    <property type="component" value="Unassembled WGS sequence"/>
</dbReference>
<feature type="binding site" evidence="10">
    <location>
        <position position="293"/>
    </location>
    <ligand>
        <name>K(+)</name>
        <dbReference type="ChEBI" id="CHEBI:29103"/>
    </ligand>
</feature>
<dbReference type="EMBL" id="JAAIIJ010000004">
    <property type="protein sequence ID" value="NMN01804.1"/>
    <property type="molecule type" value="Genomic_DNA"/>
</dbReference>
<feature type="domain" description="Carbohydrate kinase PfkB" evidence="11">
    <location>
        <begin position="8"/>
        <end position="300"/>
    </location>
</feature>
<keyword evidence="13" id="KW-1185">Reference proteome</keyword>
<dbReference type="RefSeq" id="WP_172144267.1">
    <property type="nucleotide sequence ID" value="NZ_JAAIIJ010000004.1"/>
</dbReference>
<comment type="caution">
    <text evidence="12">The sequence shown here is derived from an EMBL/GenBank/DDBJ whole genome shotgun (WGS) entry which is preliminary data.</text>
</comment>
<evidence type="ECO:0000256" key="1">
    <source>
        <dbReference type="ARBA" id="ARBA00005380"/>
    </source>
</evidence>
<dbReference type="NCBIfam" id="TIGR02152">
    <property type="entry name" value="D_ribokin_bact"/>
    <property type="match status" value="1"/>
</dbReference>